<dbReference type="GO" id="GO:0005524">
    <property type="term" value="F:ATP binding"/>
    <property type="evidence" value="ECO:0007669"/>
    <property type="project" value="InterPro"/>
</dbReference>
<sequence>MENDYNNLNNLYDPVKNKNNDKVDDWSISSEDDLNRTNNKINYPKISDDDFYSKINRIYKKFTIPKKKKTFKQICFPKQYELQLPQKFMAEYLSPSTPYKGVLVYHRIGAGKTCTAIRIAEEWKNVRKIIIVLPASLKGNFRGELRSLCAGNNYLTQGERKKLSSLDPSSEEYIDIIKKSDERIDDVYTIYSYNKFIELTQTDKIKLRNTILIIDEIQNMVSEEGTYYTTLLDLIDRSPNDLRIVLLSATPMFDKPNEIALTMNLLRIPTPLPTGKEFYNTFVETKKNRNGTYYHEVKNLDLFKEAIKGYVSYFRGAPPYVFPQLYIKYVRCNMSEFQYKAYKDVLKNEQKDFDKNYKKIVSSKETALKSLSVKNLPNNFFIGTRVVSNIVFPNRKINEEGFDSFKGKRLRENLEEYSIKFFKIIKKISKTKGKVFIYSGFKEFGGIRSFTRVLDAYGWKNYTVDGSGPKRYAVWSGDEDTKTKDEIKAVYNNKNNLYGKKLKVLLGSPSIKEGVSLTAVRQVHILEPYWNQARLDQVIGRASRYCSHKDLPEEERVVNVYIYVSVHEADKNDDNNDEEKIETVDEYIQQLSEQKNKLVKEFERAIKESAVDCTINKVANESDIKCVI</sequence>
<dbReference type="GO" id="GO:0006281">
    <property type="term" value="P:DNA repair"/>
    <property type="evidence" value="ECO:0007669"/>
    <property type="project" value="TreeGrafter"/>
</dbReference>
<dbReference type="InterPro" id="IPR001650">
    <property type="entry name" value="Helicase_C-like"/>
</dbReference>
<dbReference type="PROSITE" id="PS51192">
    <property type="entry name" value="HELICASE_ATP_BIND_1"/>
    <property type="match status" value="1"/>
</dbReference>
<dbReference type="PROSITE" id="PS51194">
    <property type="entry name" value="HELICASE_CTER"/>
    <property type="match status" value="1"/>
</dbReference>
<dbReference type="Pfam" id="PF00271">
    <property type="entry name" value="Helicase_C"/>
    <property type="match status" value="1"/>
</dbReference>
<evidence type="ECO:0000259" key="4">
    <source>
        <dbReference type="PROSITE" id="PS51194"/>
    </source>
</evidence>
<dbReference type="SMART" id="SM00487">
    <property type="entry name" value="DEXDc"/>
    <property type="match status" value="1"/>
</dbReference>
<dbReference type="InterPro" id="IPR014001">
    <property type="entry name" value="Helicase_ATP-bd"/>
</dbReference>
<keyword evidence="5" id="KW-0347">Helicase</keyword>
<dbReference type="SMART" id="SM00490">
    <property type="entry name" value="HELICc"/>
    <property type="match status" value="1"/>
</dbReference>
<reference evidence="5" key="1">
    <citation type="submission" date="2018-10" db="EMBL/GenBank/DDBJ databases">
        <title>Hidden diversity of soil giant viruses.</title>
        <authorList>
            <person name="Schulz F."/>
            <person name="Alteio L."/>
            <person name="Goudeau D."/>
            <person name="Ryan E.M."/>
            <person name="Malmstrom R.R."/>
            <person name="Blanchard J."/>
            <person name="Woyke T."/>
        </authorList>
    </citation>
    <scope>NUCLEOTIDE SEQUENCE</scope>
    <source>
        <strain evidence="5">TEV1</strain>
    </source>
</reference>
<proteinExistence type="predicted"/>
<dbReference type="GO" id="GO:0016787">
    <property type="term" value="F:hydrolase activity"/>
    <property type="evidence" value="ECO:0007669"/>
    <property type="project" value="UniProtKB-KW"/>
</dbReference>
<dbReference type="Pfam" id="PF00176">
    <property type="entry name" value="SNF2-rel_dom"/>
    <property type="match status" value="1"/>
</dbReference>
<protein>
    <submittedName>
        <fullName evidence="5">SNF2-like helicase</fullName>
    </submittedName>
</protein>
<accession>A0A3G4ZM93</accession>
<evidence type="ECO:0000259" key="3">
    <source>
        <dbReference type="PROSITE" id="PS51192"/>
    </source>
</evidence>
<keyword evidence="2" id="KW-0175">Coiled coil</keyword>
<evidence type="ECO:0000256" key="2">
    <source>
        <dbReference type="SAM" id="Coils"/>
    </source>
</evidence>
<dbReference type="SUPFAM" id="SSF52540">
    <property type="entry name" value="P-loop containing nucleoside triphosphate hydrolases"/>
    <property type="match status" value="2"/>
</dbReference>
<evidence type="ECO:0000313" key="5">
    <source>
        <dbReference type="EMBL" id="AYV75965.1"/>
    </source>
</evidence>
<evidence type="ECO:0000256" key="1">
    <source>
        <dbReference type="ARBA" id="ARBA00022801"/>
    </source>
</evidence>
<feature type="coiled-coil region" evidence="2">
    <location>
        <begin position="581"/>
        <end position="608"/>
    </location>
</feature>
<keyword evidence="5" id="KW-0547">Nucleotide-binding</keyword>
<keyword evidence="1" id="KW-0378">Hydrolase</keyword>
<dbReference type="GO" id="GO:0004386">
    <property type="term" value="F:helicase activity"/>
    <property type="evidence" value="ECO:0007669"/>
    <property type="project" value="UniProtKB-KW"/>
</dbReference>
<dbReference type="GO" id="GO:0031297">
    <property type="term" value="P:replication fork processing"/>
    <property type="evidence" value="ECO:0007669"/>
    <property type="project" value="TreeGrafter"/>
</dbReference>
<dbReference type="PANTHER" id="PTHR45766:SF6">
    <property type="entry name" value="SWI_SNF-RELATED MATRIX-ASSOCIATED ACTIN-DEPENDENT REGULATOR OF CHROMATIN SUBFAMILY A-LIKE PROTEIN 1"/>
    <property type="match status" value="1"/>
</dbReference>
<name>A0A3G4ZM93_9VIRU</name>
<feature type="domain" description="Helicase C-terminal" evidence="4">
    <location>
        <begin position="423"/>
        <end position="599"/>
    </location>
</feature>
<keyword evidence="5" id="KW-0067">ATP-binding</keyword>
<dbReference type="InterPro" id="IPR000330">
    <property type="entry name" value="SNF2_N"/>
</dbReference>
<gene>
    <name evidence="5" type="ORF">Terrestrivirus4_13</name>
</gene>
<dbReference type="InterPro" id="IPR027417">
    <property type="entry name" value="P-loop_NTPase"/>
</dbReference>
<dbReference type="Gene3D" id="3.40.50.300">
    <property type="entry name" value="P-loop containing nucleotide triphosphate hydrolases"/>
    <property type="match status" value="2"/>
</dbReference>
<dbReference type="EMBL" id="MK071982">
    <property type="protein sequence ID" value="AYV75965.1"/>
    <property type="molecule type" value="Genomic_DNA"/>
</dbReference>
<dbReference type="PANTHER" id="PTHR45766">
    <property type="entry name" value="DNA ANNEALING HELICASE AND ENDONUCLEASE ZRANB3 FAMILY MEMBER"/>
    <property type="match status" value="1"/>
</dbReference>
<organism evidence="5">
    <name type="scientific">Terrestrivirus sp</name>
    <dbReference type="NCBI Taxonomy" id="2487775"/>
    <lineage>
        <taxon>Viruses</taxon>
        <taxon>Varidnaviria</taxon>
        <taxon>Bamfordvirae</taxon>
        <taxon>Nucleocytoviricota</taxon>
        <taxon>Megaviricetes</taxon>
        <taxon>Imitervirales</taxon>
        <taxon>Mimiviridae</taxon>
        <taxon>Klosneuvirinae</taxon>
    </lineage>
</organism>
<feature type="domain" description="Helicase ATP-binding" evidence="3">
    <location>
        <begin position="93"/>
        <end position="269"/>
    </location>
</feature>